<reference evidence="13" key="2">
    <citation type="submission" date="2015-01" db="EMBL/GenBank/DDBJ databases">
        <title>Evolutionary Origins and Diversification of the Mycorrhizal Mutualists.</title>
        <authorList>
            <consortium name="DOE Joint Genome Institute"/>
            <consortium name="Mycorrhizal Genomics Consortium"/>
            <person name="Kohler A."/>
            <person name="Kuo A."/>
            <person name="Nagy L.G."/>
            <person name="Floudas D."/>
            <person name="Copeland A."/>
            <person name="Barry K.W."/>
            <person name="Cichocki N."/>
            <person name="Veneault-Fourrey C."/>
            <person name="LaButti K."/>
            <person name="Lindquist E.A."/>
            <person name="Lipzen A."/>
            <person name="Lundell T."/>
            <person name="Morin E."/>
            <person name="Murat C."/>
            <person name="Riley R."/>
            <person name="Ohm R."/>
            <person name="Sun H."/>
            <person name="Tunlid A."/>
            <person name="Henrissat B."/>
            <person name="Grigoriev I.V."/>
            <person name="Hibbett D.S."/>
            <person name="Martin F."/>
        </authorList>
    </citation>
    <scope>NUCLEOTIDE SEQUENCE [LARGE SCALE GENOMIC DNA]</scope>
    <source>
        <strain evidence="13">Foug A</strain>
    </source>
</reference>
<keyword evidence="3" id="KW-0479">Metal-binding</keyword>
<organism evidence="12 13">
    <name type="scientific">Scleroderma citrinum Foug A</name>
    <dbReference type="NCBI Taxonomy" id="1036808"/>
    <lineage>
        <taxon>Eukaryota</taxon>
        <taxon>Fungi</taxon>
        <taxon>Dikarya</taxon>
        <taxon>Basidiomycota</taxon>
        <taxon>Agaricomycotina</taxon>
        <taxon>Agaricomycetes</taxon>
        <taxon>Agaricomycetidae</taxon>
        <taxon>Boletales</taxon>
        <taxon>Sclerodermatineae</taxon>
        <taxon>Sclerodermataceae</taxon>
        <taxon>Scleroderma</taxon>
    </lineage>
</organism>
<proteinExistence type="predicted"/>
<dbReference type="Pfam" id="PF13445">
    <property type="entry name" value="zf-RING_UBOX"/>
    <property type="match status" value="1"/>
</dbReference>
<reference evidence="12 13" key="1">
    <citation type="submission" date="2014-04" db="EMBL/GenBank/DDBJ databases">
        <authorList>
            <consortium name="DOE Joint Genome Institute"/>
            <person name="Kuo A."/>
            <person name="Kohler A."/>
            <person name="Nagy L.G."/>
            <person name="Floudas D."/>
            <person name="Copeland A."/>
            <person name="Barry K.W."/>
            <person name="Cichocki N."/>
            <person name="Veneault-Fourrey C."/>
            <person name="LaButti K."/>
            <person name="Lindquist E.A."/>
            <person name="Lipzen A."/>
            <person name="Lundell T."/>
            <person name="Morin E."/>
            <person name="Murat C."/>
            <person name="Sun H."/>
            <person name="Tunlid A."/>
            <person name="Henrissat B."/>
            <person name="Grigoriev I.V."/>
            <person name="Hibbett D.S."/>
            <person name="Martin F."/>
            <person name="Nordberg H.P."/>
            <person name="Cantor M.N."/>
            <person name="Hua S.X."/>
        </authorList>
    </citation>
    <scope>NUCLEOTIDE SEQUENCE [LARGE SCALE GENOMIC DNA]</scope>
    <source>
        <strain evidence="12 13">Foug A</strain>
    </source>
</reference>
<evidence type="ECO:0000313" key="12">
    <source>
        <dbReference type="EMBL" id="KIM60532.1"/>
    </source>
</evidence>
<dbReference type="Gene3D" id="3.30.40.10">
    <property type="entry name" value="Zinc/RING finger domain, C3HC4 (zinc finger)"/>
    <property type="match status" value="1"/>
</dbReference>
<feature type="domain" description="RING-type" evidence="11">
    <location>
        <begin position="202"/>
        <end position="414"/>
    </location>
</feature>
<dbReference type="GO" id="GO:0097039">
    <property type="term" value="P:protein linear polyubiquitination"/>
    <property type="evidence" value="ECO:0007669"/>
    <property type="project" value="TreeGrafter"/>
</dbReference>
<evidence type="ECO:0000259" key="10">
    <source>
        <dbReference type="PROSITE" id="PS50868"/>
    </source>
</evidence>
<dbReference type="CDD" id="cd20335">
    <property type="entry name" value="BRcat_RBR"/>
    <property type="match status" value="1"/>
</dbReference>
<dbReference type="InterPro" id="IPR002867">
    <property type="entry name" value="IBR_dom"/>
</dbReference>
<dbReference type="PANTHER" id="PTHR22770">
    <property type="entry name" value="UBIQUITIN CONJUGATING ENZYME 7 INTERACTING PROTEIN-RELATED"/>
    <property type="match status" value="1"/>
</dbReference>
<evidence type="ECO:0000256" key="1">
    <source>
        <dbReference type="ARBA" id="ARBA00004906"/>
    </source>
</evidence>
<dbReference type="Pfam" id="PF22191">
    <property type="entry name" value="IBR_1"/>
    <property type="match status" value="1"/>
</dbReference>
<dbReference type="InterPro" id="IPR003616">
    <property type="entry name" value="Post-SET_dom"/>
</dbReference>
<dbReference type="EMBL" id="KN822061">
    <property type="protein sequence ID" value="KIM60532.1"/>
    <property type="molecule type" value="Genomic_DNA"/>
</dbReference>
<name>A0A0C3A6T1_9AGAM</name>
<accession>A0A0C3A6T1</accession>
<evidence type="ECO:0000256" key="4">
    <source>
        <dbReference type="ARBA" id="ARBA00022737"/>
    </source>
</evidence>
<sequence>MSTTVQLQSQALPLHAPFFARKAESDCELPLAGEQLEYCIAGESKDETAKNIGRMMQGSVVAFTGGLDILDLTTGFELCTLLIENLPRDIQDAELRSLFMERDLEVDHFYLVGIEETVKGMLEAKLITDKQTAEILVSTSGRLKLRGSTLRVEVSTAGVLEGMAPYGAMTLTVVWHPLSAKCSGKAPSREKFQESRGKSLGTEQVCPICYDSVSNPFQLNCGHTYCSACLRHFLDSAVDINQFPLTCVADDGHCQVTIAISIIQQLLGPASFERLLKAAYNFYVSQRPMEFKFCRTPDCTQIYRSTSQDAAMRLRCPSCSEEVCSACGDETHDGSTCDEFKRRKVEEGQTDAWVAAQGERVKKCPQCKVLIEKDGGCNRVDCRCGASICWKCLGAFTTNTIYPHLQQVHQGYYD</sequence>
<dbReference type="GO" id="GO:0000151">
    <property type="term" value="C:ubiquitin ligase complex"/>
    <property type="evidence" value="ECO:0007669"/>
    <property type="project" value="TreeGrafter"/>
</dbReference>
<gene>
    <name evidence="12" type="ORF">SCLCIDRAFT_1216816</name>
</gene>
<evidence type="ECO:0000259" key="11">
    <source>
        <dbReference type="PROSITE" id="PS51873"/>
    </source>
</evidence>
<dbReference type="PROSITE" id="PS00518">
    <property type="entry name" value="ZF_RING_1"/>
    <property type="match status" value="1"/>
</dbReference>
<dbReference type="PANTHER" id="PTHR22770:SF13">
    <property type="entry name" value="RING-TYPE DOMAIN-CONTAINING PROTEIN"/>
    <property type="match status" value="1"/>
</dbReference>
<dbReference type="SMART" id="SM00647">
    <property type="entry name" value="IBR"/>
    <property type="match status" value="2"/>
</dbReference>
<dbReference type="InterPro" id="IPR051628">
    <property type="entry name" value="LUBAC_E3_Ligases"/>
</dbReference>
<evidence type="ECO:0008006" key="14">
    <source>
        <dbReference type="Google" id="ProtNLM"/>
    </source>
</evidence>
<evidence type="ECO:0000256" key="7">
    <source>
        <dbReference type="ARBA" id="ARBA00022833"/>
    </source>
</evidence>
<evidence type="ECO:0000256" key="8">
    <source>
        <dbReference type="PROSITE-ProRule" id="PRU00175"/>
    </source>
</evidence>
<keyword evidence="13" id="KW-1185">Reference proteome</keyword>
<dbReference type="AlphaFoldDB" id="A0A0C3A6T1"/>
<dbReference type="PROSITE" id="PS51873">
    <property type="entry name" value="TRIAD"/>
    <property type="match status" value="1"/>
</dbReference>
<protein>
    <recommendedName>
        <fullName evidence="14">RING-type domain-containing protein</fullName>
    </recommendedName>
</protein>
<keyword evidence="7" id="KW-0862">Zinc</keyword>
<dbReference type="InterPro" id="IPR001841">
    <property type="entry name" value="Znf_RING"/>
</dbReference>
<evidence type="ECO:0000313" key="13">
    <source>
        <dbReference type="Proteomes" id="UP000053989"/>
    </source>
</evidence>
<dbReference type="PROSITE" id="PS50089">
    <property type="entry name" value="ZF_RING_2"/>
    <property type="match status" value="1"/>
</dbReference>
<feature type="domain" description="RING-type" evidence="9">
    <location>
        <begin position="206"/>
        <end position="251"/>
    </location>
</feature>
<keyword evidence="6" id="KW-0833">Ubl conjugation pathway</keyword>
<dbReference type="HOGENOM" id="CLU_612682_0_0_1"/>
<dbReference type="Gene3D" id="1.20.120.1750">
    <property type="match status" value="1"/>
</dbReference>
<dbReference type="GO" id="GO:0043130">
    <property type="term" value="F:ubiquitin binding"/>
    <property type="evidence" value="ECO:0007669"/>
    <property type="project" value="TreeGrafter"/>
</dbReference>
<dbReference type="InterPro" id="IPR013083">
    <property type="entry name" value="Znf_RING/FYVE/PHD"/>
</dbReference>
<dbReference type="InterPro" id="IPR044066">
    <property type="entry name" value="TRIAD_supradom"/>
</dbReference>
<feature type="domain" description="Post-SET" evidence="10">
    <location>
        <begin position="378"/>
        <end position="394"/>
    </location>
</feature>
<dbReference type="SUPFAM" id="SSF57850">
    <property type="entry name" value="RING/U-box"/>
    <property type="match status" value="3"/>
</dbReference>
<dbReference type="CDD" id="cd16449">
    <property type="entry name" value="RING-HC"/>
    <property type="match status" value="1"/>
</dbReference>
<evidence type="ECO:0000256" key="3">
    <source>
        <dbReference type="ARBA" id="ARBA00022723"/>
    </source>
</evidence>
<dbReference type="GO" id="GO:0043161">
    <property type="term" value="P:proteasome-mediated ubiquitin-dependent protein catabolic process"/>
    <property type="evidence" value="ECO:0007669"/>
    <property type="project" value="TreeGrafter"/>
</dbReference>
<keyword evidence="5 8" id="KW-0863">Zinc-finger</keyword>
<comment type="pathway">
    <text evidence="1">Protein modification; protein ubiquitination.</text>
</comment>
<keyword evidence="4" id="KW-0677">Repeat</keyword>
<evidence type="ECO:0000256" key="5">
    <source>
        <dbReference type="ARBA" id="ARBA00022771"/>
    </source>
</evidence>
<dbReference type="GO" id="GO:0004842">
    <property type="term" value="F:ubiquitin-protein transferase activity"/>
    <property type="evidence" value="ECO:0007669"/>
    <property type="project" value="TreeGrafter"/>
</dbReference>
<dbReference type="STRING" id="1036808.A0A0C3A6T1"/>
<dbReference type="PROSITE" id="PS50868">
    <property type="entry name" value="POST_SET"/>
    <property type="match status" value="1"/>
</dbReference>
<dbReference type="InParanoid" id="A0A0C3A6T1"/>
<dbReference type="InterPro" id="IPR027370">
    <property type="entry name" value="Znf-RING_euk"/>
</dbReference>
<dbReference type="Proteomes" id="UP000053989">
    <property type="component" value="Unassembled WGS sequence"/>
</dbReference>
<dbReference type="SMART" id="SM00184">
    <property type="entry name" value="RING"/>
    <property type="match status" value="1"/>
</dbReference>
<dbReference type="Pfam" id="PF01485">
    <property type="entry name" value="IBR"/>
    <property type="match status" value="1"/>
</dbReference>
<evidence type="ECO:0000259" key="9">
    <source>
        <dbReference type="PROSITE" id="PS50089"/>
    </source>
</evidence>
<keyword evidence="2" id="KW-0808">Transferase</keyword>
<dbReference type="GO" id="GO:0008270">
    <property type="term" value="F:zinc ion binding"/>
    <property type="evidence" value="ECO:0007669"/>
    <property type="project" value="UniProtKB-KW"/>
</dbReference>
<dbReference type="OrthoDB" id="1431934at2759"/>
<evidence type="ECO:0000256" key="2">
    <source>
        <dbReference type="ARBA" id="ARBA00022679"/>
    </source>
</evidence>
<dbReference type="InterPro" id="IPR017907">
    <property type="entry name" value="Znf_RING_CS"/>
</dbReference>
<evidence type="ECO:0000256" key="6">
    <source>
        <dbReference type="ARBA" id="ARBA00022786"/>
    </source>
</evidence>